<keyword evidence="2" id="KW-1185">Reference proteome</keyword>
<keyword evidence="1" id="KW-0614">Plasmid</keyword>
<gene>
    <name evidence="1" type="ORF">MUN86_26175</name>
</gene>
<organism evidence="1 2">
    <name type="scientific">Hymenobacter volaticus</name>
    <dbReference type="NCBI Taxonomy" id="2932254"/>
    <lineage>
        <taxon>Bacteria</taxon>
        <taxon>Pseudomonadati</taxon>
        <taxon>Bacteroidota</taxon>
        <taxon>Cytophagia</taxon>
        <taxon>Cytophagales</taxon>
        <taxon>Hymenobacteraceae</taxon>
        <taxon>Hymenobacter</taxon>
    </lineage>
</organism>
<proteinExistence type="predicted"/>
<geneLocation type="plasmid" evidence="1 2">
    <name>unnamed3</name>
</geneLocation>
<dbReference type="EMBL" id="CP095064">
    <property type="protein sequence ID" value="UOQ68995.1"/>
    <property type="molecule type" value="Genomic_DNA"/>
</dbReference>
<sequence length="96" mass="10194">MAAAAGLRALGTRMAPTKTGFIALPAIIGVLDGTVNPHGEGSNRLLWTSERDDYNRPLTFRIVQMTATTRANIVPDALAIVVTTAHLAVGFVRHKG</sequence>
<name>A0ABY4GDJ8_9BACT</name>
<dbReference type="RefSeq" id="WP_245126739.1">
    <property type="nucleotide sequence ID" value="NZ_CP095064.1"/>
</dbReference>
<accession>A0ABY4GDJ8</accession>
<evidence type="ECO:0000313" key="2">
    <source>
        <dbReference type="Proteomes" id="UP000830401"/>
    </source>
</evidence>
<dbReference type="Proteomes" id="UP000830401">
    <property type="component" value="Plasmid unnamed3"/>
</dbReference>
<protein>
    <submittedName>
        <fullName evidence="1">Uncharacterized protein</fullName>
    </submittedName>
</protein>
<reference evidence="1" key="1">
    <citation type="submission" date="2022-04" db="EMBL/GenBank/DDBJ databases">
        <title>Hymenobacter sp. isolated from the air.</title>
        <authorList>
            <person name="Won M."/>
            <person name="Lee C.-M."/>
            <person name="Woen H.-Y."/>
            <person name="Kwon S.-W."/>
        </authorList>
    </citation>
    <scope>NUCLEOTIDE SEQUENCE</scope>
    <source>
        <strain evidence="1">5420S-77</strain>
        <plasmid evidence="1">unnamed3</plasmid>
    </source>
</reference>
<evidence type="ECO:0000313" key="1">
    <source>
        <dbReference type="EMBL" id="UOQ68995.1"/>
    </source>
</evidence>